<sequence>MIESRPVMVEGRLLGVVMAHHAGWHFVAADPVVGDLHGQVFRDEDEARRIAGLVLARARALPPTLPVLRQPPMLRVVDEDSA</sequence>
<organism evidence="1 2">
    <name type="scientific">Paracraurococcus lichenis</name>
    <dbReference type="NCBI Taxonomy" id="3064888"/>
    <lineage>
        <taxon>Bacteria</taxon>
        <taxon>Pseudomonadati</taxon>
        <taxon>Pseudomonadota</taxon>
        <taxon>Alphaproteobacteria</taxon>
        <taxon>Acetobacterales</taxon>
        <taxon>Roseomonadaceae</taxon>
        <taxon>Paracraurococcus</taxon>
    </lineage>
</organism>
<dbReference type="Proteomes" id="UP001243009">
    <property type="component" value="Unassembled WGS sequence"/>
</dbReference>
<gene>
    <name evidence="1" type="ORF">Q7A36_31350</name>
</gene>
<reference evidence="1 2" key="1">
    <citation type="submission" date="2023-08" db="EMBL/GenBank/DDBJ databases">
        <title>The draft genome sequence of Paracraurococcus sp. LOR1-02.</title>
        <authorList>
            <person name="Kingkaew E."/>
            <person name="Tanasupawat S."/>
        </authorList>
    </citation>
    <scope>NUCLEOTIDE SEQUENCE [LARGE SCALE GENOMIC DNA]</scope>
    <source>
        <strain evidence="1 2">LOR1-02</strain>
    </source>
</reference>
<comment type="caution">
    <text evidence="1">The sequence shown here is derived from an EMBL/GenBank/DDBJ whole genome shotgun (WGS) entry which is preliminary data.</text>
</comment>
<accession>A0ABT9E9K3</accession>
<dbReference type="EMBL" id="JAUTWS010000061">
    <property type="protein sequence ID" value="MDO9712869.1"/>
    <property type="molecule type" value="Genomic_DNA"/>
</dbReference>
<evidence type="ECO:0000313" key="2">
    <source>
        <dbReference type="Proteomes" id="UP001243009"/>
    </source>
</evidence>
<proteinExistence type="predicted"/>
<evidence type="ECO:0000313" key="1">
    <source>
        <dbReference type="EMBL" id="MDO9712869.1"/>
    </source>
</evidence>
<name>A0ABT9E9K3_9PROT</name>
<protein>
    <submittedName>
        <fullName evidence="1">Uncharacterized protein</fullName>
    </submittedName>
</protein>
<dbReference type="RefSeq" id="WP_305107730.1">
    <property type="nucleotide sequence ID" value="NZ_JAUTWS010000061.1"/>
</dbReference>
<keyword evidence="2" id="KW-1185">Reference proteome</keyword>